<dbReference type="GO" id="GO:0005524">
    <property type="term" value="F:ATP binding"/>
    <property type="evidence" value="ECO:0007669"/>
    <property type="project" value="UniProtKB-UniRule"/>
</dbReference>
<accession>A0A1E8FDQ6</accession>
<feature type="active site" description="Proton donor" evidence="6">
    <location>
        <position position="547"/>
    </location>
</feature>
<dbReference type="Pfam" id="PF01451">
    <property type="entry name" value="LMWPc"/>
    <property type="match status" value="1"/>
</dbReference>
<evidence type="ECO:0000256" key="4">
    <source>
        <dbReference type="ARBA" id="ARBA00022912"/>
    </source>
</evidence>
<comment type="catalytic activity">
    <reaction evidence="5">
        <text>O-phospho-L-tyrosyl-[protein] + H2O = L-tyrosyl-[protein] + phosphate</text>
        <dbReference type="Rhea" id="RHEA:10684"/>
        <dbReference type="Rhea" id="RHEA-COMP:10136"/>
        <dbReference type="Rhea" id="RHEA-COMP:20101"/>
        <dbReference type="ChEBI" id="CHEBI:15377"/>
        <dbReference type="ChEBI" id="CHEBI:43474"/>
        <dbReference type="ChEBI" id="CHEBI:46858"/>
        <dbReference type="ChEBI" id="CHEBI:61978"/>
        <dbReference type="EC" id="3.1.3.48"/>
    </reaction>
</comment>
<dbReference type="OrthoDB" id="5372487at2"/>
<dbReference type="SUPFAM" id="SSF56059">
    <property type="entry name" value="Glutathione synthetase ATP-binding domain-like"/>
    <property type="match status" value="1"/>
</dbReference>
<dbReference type="InterPro" id="IPR050438">
    <property type="entry name" value="LMW_PTPase"/>
</dbReference>
<dbReference type="EMBL" id="MJIC01000014">
    <property type="protein sequence ID" value="OFI34077.1"/>
    <property type="molecule type" value="Genomic_DNA"/>
</dbReference>
<dbReference type="InterPro" id="IPR023485">
    <property type="entry name" value="Ptyr_pPase"/>
</dbReference>
<dbReference type="PROSITE" id="PS50975">
    <property type="entry name" value="ATP_GRASP"/>
    <property type="match status" value="1"/>
</dbReference>
<keyword evidence="4" id="KW-0904">Protein phosphatase</keyword>
<name>A0A1E8FDQ6_9ALTE</name>
<evidence type="ECO:0000256" key="6">
    <source>
        <dbReference type="PIRSR" id="PIRSR617867-1"/>
    </source>
</evidence>
<feature type="domain" description="ATP-grasp" evidence="8">
    <location>
        <begin position="119"/>
        <end position="309"/>
    </location>
</feature>
<dbReference type="PANTHER" id="PTHR11717">
    <property type="entry name" value="LOW MOLECULAR WEIGHT PROTEIN TYROSINE PHOSPHATASE"/>
    <property type="match status" value="1"/>
</dbReference>
<keyword evidence="7" id="KW-0547">Nucleotide-binding</keyword>
<keyword evidence="7" id="KW-0067">ATP-binding</keyword>
<evidence type="ECO:0000256" key="2">
    <source>
        <dbReference type="ARBA" id="ARBA00013064"/>
    </source>
</evidence>
<dbReference type="Pfam" id="PF15632">
    <property type="entry name" value="ATPgrasp_Ter"/>
    <property type="match status" value="1"/>
</dbReference>
<dbReference type="Gene3D" id="3.40.50.2300">
    <property type="match status" value="1"/>
</dbReference>
<evidence type="ECO:0000259" key="8">
    <source>
        <dbReference type="PROSITE" id="PS50975"/>
    </source>
</evidence>
<dbReference type="GO" id="GO:0046872">
    <property type="term" value="F:metal ion binding"/>
    <property type="evidence" value="ECO:0007669"/>
    <property type="project" value="InterPro"/>
</dbReference>
<dbReference type="GO" id="GO:0004725">
    <property type="term" value="F:protein tyrosine phosphatase activity"/>
    <property type="evidence" value="ECO:0007669"/>
    <property type="project" value="UniProtKB-EC"/>
</dbReference>
<dbReference type="InterPro" id="IPR017867">
    <property type="entry name" value="Tyr_phospatase_low_mol_wt"/>
</dbReference>
<proteinExistence type="inferred from homology"/>
<dbReference type="RefSeq" id="WP_070177005.1">
    <property type="nucleotide sequence ID" value="NZ_BMJR01000003.1"/>
</dbReference>
<dbReference type="Proteomes" id="UP000176037">
    <property type="component" value="Unassembled WGS sequence"/>
</dbReference>
<keyword evidence="3" id="KW-0378">Hydrolase</keyword>
<dbReference type="PRINTS" id="PR00719">
    <property type="entry name" value="LMWPTPASE"/>
</dbReference>
<protein>
    <recommendedName>
        <fullName evidence="2">protein-tyrosine-phosphatase</fullName>
        <ecNumber evidence="2">3.1.3.48</ecNumber>
    </recommendedName>
</protein>
<evidence type="ECO:0000256" key="5">
    <source>
        <dbReference type="ARBA" id="ARBA00051722"/>
    </source>
</evidence>
<dbReference type="SUPFAM" id="SSF52788">
    <property type="entry name" value="Phosphotyrosine protein phosphatases I"/>
    <property type="match status" value="1"/>
</dbReference>
<comment type="similarity">
    <text evidence="1">Belongs to the low molecular weight phosphotyrosine protein phosphatase family.</text>
</comment>
<keyword evidence="10" id="KW-1185">Reference proteome</keyword>
<evidence type="ECO:0000256" key="1">
    <source>
        <dbReference type="ARBA" id="ARBA00011063"/>
    </source>
</evidence>
<organism evidence="9 10">
    <name type="scientific">Alteromonas lipolytica</name>
    <dbReference type="NCBI Taxonomy" id="1856405"/>
    <lineage>
        <taxon>Bacteria</taxon>
        <taxon>Pseudomonadati</taxon>
        <taxon>Pseudomonadota</taxon>
        <taxon>Gammaproteobacteria</taxon>
        <taxon>Alteromonadales</taxon>
        <taxon>Alteromonadaceae</taxon>
        <taxon>Alteromonas/Salinimonas group</taxon>
        <taxon>Alteromonas</taxon>
    </lineage>
</organism>
<dbReference type="EC" id="3.1.3.48" evidence="2"/>
<evidence type="ECO:0000256" key="3">
    <source>
        <dbReference type="ARBA" id="ARBA00022801"/>
    </source>
</evidence>
<dbReference type="PANTHER" id="PTHR11717:SF31">
    <property type="entry name" value="LOW MOLECULAR WEIGHT PROTEIN-TYROSINE-PHOSPHATASE ETP-RELATED"/>
    <property type="match status" value="1"/>
</dbReference>
<dbReference type="SMART" id="SM00226">
    <property type="entry name" value="LMWPc"/>
    <property type="match status" value="1"/>
</dbReference>
<dbReference type="InterPro" id="IPR036196">
    <property type="entry name" value="Ptyr_pPase_sf"/>
</dbReference>
<dbReference type="AlphaFoldDB" id="A0A1E8FDQ6"/>
<feature type="active site" description="Nucleophile" evidence="6">
    <location>
        <position position="434"/>
    </location>
</feature>
<dbReference type="STRING" id="1856405.BFC17_21245"/>
<reference evidence="9 10" key="1">
    <citation type="submission" date="2016-09" db="EMBL/GenBank/DDBJ databases">
        <title>Alteromonas lipolytica, a new species isolated from sea water.</title>
        <authorList>
            <person name="Wu Y.-H."/>
            <person name="Cheng H."/>
            <person name="Xu X.-W."/>
        </authorList>
    </citation>
    <scope>NUCLEOTIDE SEQUENCE [LARGE SCALE GENOMIC DNA]</scope>
    <source>
        <strain evidence="9 10">JW12</strain>
    </source>
</reference>
<feature type="active site" evidence="6">
    <location>
        <position position="440"/>
    </location>
</feature>
<dbReference type="InterPro" id="IPR011761">
    <property type="entry name" value="ATP-grasp"/>
</dbReference>
<dbReference type="Gene3D" id="3.30.470.20">
    <property type="entry name" value="ATP-grasp fold, B domain"/>
    <property type="match status" value="1"/>
</dbReference>
<comment type="caution">
    <text evidence="9">The sequence shown here is derived from an EMBL/GenBank/DDBJ whole genome shotgun (WGS) entry which is preliminary data.</text>
</comment>
<evidence type="ECO:0000256" key="7">
    <source>
        <dbReference type="PROSITE-ProRule" id="PRU00409"/>
    </source>
</evidence>
<sequence length="579" mass="66425">MISALVLGEDTRSFLSVIRSLGEMGIKVDVVCYDKTSPALKSKWINHAWHFNYQAYRIEEWIECVIESINSNHYDLVIPCDERAIYPLISHREKINSQTKLALPNKEVRDNLFDKHLTKKLATECNVRVARGELIYLADNSYEDLSRDFTDKFVIKPTESFNEDKLSSRNKVAIISNRNEYDHYIKHADVKGQQFLVEEYFSGTGEGVSLFACKGKVQFLFAHTRVNEPRSGGGSSYRKAIPVDPGMAQACIAICEKTRYDGVGMFEFKKNYVTDEWILIEVNARFWGSLPLAIHAGIDFPRYYAQYLLGDYTLRDTPSANYNLNAYARSFTSDIYDTRAEMQFLAKNDGQLSSITNTLKRLASFARVITNEKIDSYSKQDPAPFREEFKQLLNATVLDKLHGKFVKENQEHHMLALQRVLYTLEGTGRLVFVCYGNIMRSPLAAAFAKIFISNTHLDFTVDSYGFHQNEKRPSPVECITMAAQLGIDLELHRSKLLLQQDLSDNDIVFIFDQKNQSNIDKYYDIEHVFNLAHFIPPGLGYHEQIDDPYGGGEAAVKHCYHLIIEALKNIFERYLMLKE</sequence>
<evidence type="ECO:0000313" key="9">
    <source>
        <dbReference type="EMBL" id="OFI34077.1"/>
    </source>
</evidence>
<gene>
    <name evidence="9" type="ORF">BFC17_21245</name>
</gene>
<evidence type="ECO:0000313" key="10">
    <source>
        <dbReference type="Proteomes" id="UP000176037"/>
    </source>
</evidence>